<keyword evidence="3" id="KW-1185">Reference proteome</keyword>
<dbReference type="SMART" id="SM00530">
    <property type="entry name" value="HTH_XRE"/>
    <property type="match status" value="1"/>
</dbReference>
<reference evidence="2 3" key="1">
    <citation type="submission" date="2019-07" db="EMBL/GenBank/DDBJ databases">
        <title>Insights of Desulfuromonas acetexigens electromicrobiology.</title>
        <authorList>
            <person name="Katuri K."/>
            <person name="Sapireddy V."/>
            <person name="Shaw D.R."/>
            <person name="Saikaly P."/>
        </authorList>
    </citation>
    <scope>NUCLEOTIDE SEQUENCE [LARGE SCALE GENOMIC DNA]</scope>
    <source>
        <strain evidence="2 3">2873</strain>
    </source>
</reference>
<feature type="domain" description="HTH cro/C1-type" evidence="1">
    <location>
        <begin position="47"/>
        <end position="101"/>
    </location>
</feature>
<dbReference type="Proteomes" id="UP000317155">
    <property type="component" value="Unassembled WGS sequence"/>
</dbReference>
<gene>
    <name evidence="2" type="ORF">FL622_13700</name>
</gene>
<dbReference type="CDD" id="cd00093">
    <property type="entry name" value="HTH_XRE"/>
    <property type="match status" value="1"/>
</dbReference>
<dbReference type="PROSITE" id="PS50943">
    <property type="entry name" value="HTH_CROC1"/>
    <property type="match status" value="1"/>
</dbReference>
<accession>A0A550J7V9</accession>
<dbReference type="GO" id="GO:0003677">
    <property type="term" value="F:DNA binding"/>
    <property type="evidence" value="ECO:0007669"/>
    <property type="project" value="InterPro"/>
</dbReference>
<dbReference type="InterPro" id="IPR001387">
    <property type="entry name" value="Cro/C1-type_HTH"/>
</dbReference>
<dbReference type="OrthoDB" id="9807711at2"/>
<organism evidence="2 3">
    <name type="scientific">Trichloromonas acetexigens</name>
    <dbReference type="NCBI Taxonomy" id="38815"/>
    <lineage>
        <taxon>Bacteria</taxon>
        <taxon>Pseudomonadati</taxon>
        <taxon>Thermodesulfobacteriota</taxon>
        <taxon>Desulfuromonadia</taxon>
        <taxon>Desulfuromonadales</taxon>
        <taxon>Trichloromonadaceae</taxon>
        <taxon>Trichloromonas</taxon>
    </lineage>
</organism>
<evidence type="ECO:0000259" key="1">
    <source>
        <dbReference type="PROSITE" id="PS50943"/>
    </source>
</evidence>
<dbReference type="Pfam" id="PF01381">
    <property type="entry name" value="HTH_3"/>
    <property type="match status" value="1"/>
</dbReference>
<evidence type="ECO:0000313" key="3">
    <source>
        <dbReference type="Proteomes" id="UP000317155"/>
    </source>
</evidence>
<proteinExistence type="predicted"/>
<dbReference type="EMBL" id="VJVV01000011">
    <property type="protein sequence ID" value="TRO79319.1"/>
    <property type="molecule type" value="Genomic_DNA"/>
</dbReference>
<evidence type="ECO:0000313" key="2">
    <source>
        <dbReference type="EMBL" id="TRO79319.1"/>
    </source>
</evidence>
<name>A0A550J7V9_9BACT</name>
<dbReference type="InterPro" id="IPR010982">
    <property type="entry name" value="Lambda_DNA-bd_dom_sf"/>
</dbReference>
<comment type="caution">
    <text evidence="2">The sequence shown here is derived from an EMBL/GenBank/DDBJ whole genome shotgun (WGS) entry which is preliminary data.</text>
</comment>
<sequence>MVFLVGNRIDAVRCAHRILRRDIMRATTIPAHEVFPELATNRAGAALRGLRYREDLTQAQLSARTGIPQRHISEMENGKRGIGKDNARKLAAVLNADYRLFL</sequence>
<dbReference type="AlphaFoldDB" id="A0A550J7V9"/>
<dbReference type="SUPFAM" id="SSF47413">
    <property type="entry name" value="lambda repressor-like DNA-binding domains"/>
    <property type="match status" value="1"/>
</dbReference>
<dbReference type="Gene3D" id="1.10.260.40">
    <property type="entry name" value="lambda repressor-like DNA-binding domains"/>
    <property type="match status" value="1"/>
</dbReference>
<protein>
    <submittedName>
        <fullName evidence="2">Helix-turn-helix transcriptional regulator</fullName>
    </submittedName>
</protein>